<name>A0A178IDQ4_9BACT</name>
<dbReference type="InterPro" id="IPR000602">
    <property type="entry name" value="Glyco_hydro_38_N"/>
</dbReference>
<reference evidence="6 7" key="1">
    <citation type="submission" date="2016-01" db="EMBL/GenBank/DDBJ databases">
        <title>High potential of lignocellulose degradation of a new Verrucomicrobia species.</title>
        <authorList>
            <person name="Wang Y."/>
            <person name="Shi Y."/>
            <person name="Qiu Z."/>
            <person name="Liu S."/>
            <person name="Yang H."/>
        </authorList>
    </citation>
    <scope>NUCLEOTIDE SEQUENCE [LARGE SCALE GENOMIC DNA]</scope>
    <source>
        <strain evidence="6 7">TSB47</strain>
    </source>
</reference>
<dbReference type="RefSeq" id="WP_068772798.1">
    <property type="nucleotide sequence ID" value="NZ_CP109796.1"/>
</dbReference>
<feature type="domain" description="Glycoside hydrolase family 38 central" evidence="5">
    <location>
        <begin position="278"/>
        <end position="348"/>
    </location>
</feature>
<organism evidence="6 7">
    <name type="scientific">Termitidicoccus mucosus</name>
    <dbReference type="NCBI Taxonomy" id="1184151"/>
    <lineage>
        <taxon>Bacteria</taxon>
        <taxon>Pseudomonadati</taxon>
        <taxon>Verrucomicrobiota</taxon>
        <taxon>Opitutia</taxon>
        <taxon>Opitutales</taxon>
        <taxon>Opitutaceae</taxon>
        <taxon>Termitidicoccus</taxon>
    </lineage>
</organism>
<dbReference type="GO" id="GO:0009313">
    <property type="term" value="P:oligosaccharide catabolic process"/>
    <property type="evidence" value="ECO:0007669"/>
    <property type="project" value="TreeGrafter"/>
</dbReference>
<dbReference type="PANTHER" id="PTHR46017:SF1">
    <property type="entry name" value="ALPHA-MANNOSIDASE 2C1"/>
    <property type="match status" value="1"/>
</dbReference>
<keyword evidence="4" id="KW-0326">Glycosidase</keyword>
<dbReference type="STRING" id="1184151.AW736_23830"/>
<dbReference type="Gene3D" id="3.20.110.10">
    <property type="entry name" value="Glycoside hydrolase 38, N terminal domain"/>
    <property type="match status" value="1"/>
</dbReference>
<keyword evidence="3 6" id="KW-0378">Hydrolase</keyword>
<dbReference type="InterPro" id="IPR037094">
    <property type="entry name" value="Glyco_hydro_38_cen_sf"/>
</dbReference>
<dbReference type="InterPro" id="IPR011013">
    <property type="entry name" value="Gal_mutarotase_sf_dom"/>
</dbReference>
<gene>
    <name evidence="6" type="ORF">AW736_23830</name>
</gene>
<dbReference type="Proteomes" id="UP000078486">
    <property type="component" value="Unassembled WGS sequence"/>
</dbReference>
<dbReference type="Gene3D" id="2.70.98.30">
    <property type="entry name" value="Golgi alpha-mannosidase II, domain 4"/>
    <property type="match status" value="1"/>
</dbReference>
<proteinExistence type="inferred from homology"/>
<dbReference type="InterPro" id="IPR028995">
    <property type="entry name" value="Glyco_hydro_57/38_cen_sf"/>
</dbReference>
<dbReference type="GO" id="GO:0006013">
    <property type="term" value="P:mannose metabolic process"/>
    <property type="evidence" value="ECO:0007669"/>
    <property type="project" value="InterPro"/>
</dbReference>
<dbReference type="GO" id="GO:0046872">
    <property type="term" value="F:metal ion binding"/>
    <property type="evidence" value="ECO:0007669"/>
    <property type="project" value="UniProtKB-KW"/>
</dbReference>
<dbReference type="PANTHER" id="PTHR46017">
    <property type="entry name" value="ALPHA-MANNOSIDASE 2C1"/>
    <property type="match status" value="1"/>
</dbReference>
<evidence type="ECO:0000313" key="7">
    <source>
        <dbReference type="Proteomes" id="UP000078486"/>
    </source>
</evidence>
<evidence type="ECO:0000256" key="2">
    <source>
        <dbReference type="ARBA" id="ARBA00022723"/>
    </source>
</evidence>
<dbReference type="InterPro" id="IPR011330">
    <property type="entry name" value="Glyco_hydro/deAcase_b/a-brl"/>
</dbReference>
<dbReference type="CDD" id="cd10789">
    <property type="entry name" value="GH38N_AMII_ER_cytosolic"/>
    <property type="match status" value="1"/>
</dbReference>
<dbReference type="SUPFAM" id="SSF74650">
    <property type="entry name" value="Galactose mutarotase-like"/>
    <property type="match status" value="1"/>
</dbReference>
<dbReference type="GO" id="GO:0030246">
    <property type="term" value="F:carbohydrate binding"/>
    <property type="evidence" value="ECO:0007669"/>
    <property type="project" value="InterPro"/>
</dbReference>
<keyword evidence="7" id="KW-1185">Reference proteome</keyword>
<dbReference type="SUPFAM" id="SSF88713">
    <property type="entry name" value="Glycoside hydrolase/deacetylase"/>
    <property type="match status" value="1"/>
</dbReference>
<evidence type="ECO:0000313" key="6">
    <source>
        <dbReference type="EMBL" id="OAM87287.1"/>
    </source>
</evidence>
<dbReference type="InterPro" id="IPR015341">
    <property type="entry name" value="Glyco_hydro_38_cen"/>
</dbReference>
<keyword evidence="2" id="KW-0479">Metal-binding</keyword>
<dbReference type="InterPro" id="IPR027291">
    <property type="entry name" value="Glyco_hydro_38_N_sf"/>
</dbReference>
<dbReference type="OrthoDB" id="1049785at2"/>
<dbReference type="Pfam" id="PF07748">
    <property type="entry name" value="Glyco_hydro_38C"/>
    <property type="match status" value="1"/>
</dbReference>
<dbReference type="GO" id="GO:0004559">
    <property type="term" value="F:alpha-mannosidase activity"/>
    <property type="evidence" value="ECO:0007669"/>
    <property type="project" value="InterPro"/>
</dbReference>
<evidence type="ECO:0000256" key="4">
    <source>
        <dbReference type="ARBA" id="ARBA00023295"/>
    </source>
</evidence>
<dbReference type="AlphaFoldDB" id="A0A178IDQ4"/>
<sequence length="841" mass="93436">MRTIHLIGNAHIDPAWLWDWREGMNEAIATCNAMVSLLHEFPDFRFIRGEAAIYDYVERNASGLFREISRLVAEGRWDVVGGTWIQPDNNLPSTEALVRQFNTGKRYFREKFGVEITAAWSADAFGHSAGLPDILAAAGMDSFACTRPQAHILALDKQAFWWQGQGARILAFRPHDGWYASERADLGKRLDECLVQAGHDDLDNVAMFYGLGNHGGGPTRAHMRTIQEWARRHPEVCVEHSGLHRFFAALRKELAAKGESFIPTHRGELNFCLRGCSASMARFKYSYRHGEAYLARGERMRSLVTAICADVPAFSLDEAWRTLLFSAFHDILPGTVIEHAADDQLAQMGGVIDAASRCETVTLLGLARSIDTGAGMWELPEDHPLPQPVLIWNPHPWEIEEHVEIEVSLDNRPLWNYSGTGKTLPFVVVERATGRVLPHQDIPVVHDSLVDLIWRRRVVVPVSIPSCGWSLLHVGLDPLGMLKKEPGAKSREMERRSLLEVTIKNKHLYATAKVGASSITFEKGGAAWLGDGLQVRVYEDRWGAWGGMLEERDSWLLTKEVERWTVSQSAILEEGPEVSRMWVRFEGAHSHVELILSLARDSGHVDIHARVLLNDRGVRLKLVIPASGAEGLARFAVPGGSVWRSPCGEVPGGRWVSAGAGADAVGFASDALYGFDTTETELRATIARTSRYGGDVHREPQERPWQPCMDIGDLKFRALLTPEIDSLERLADQLQEPLVVQTVPITKIFSPEPASFLPAKGSLFSVESKAVRVLAICPGNRDSIELRLQNTSNAPLSPLVVNWLGKDIELGHVDAFEIATWEMRRADGGTWTCERTVIGAS</sequence>
<dbReference type="Pfam" id="PF01074">
    <property type="entry name" value="Glyco_hydro_38N"/>
    <property type="match status" value="1"/>
</dbReference>
<comment type="similarity">
    <text evidence="1">Belongs to the glycosyl hydrolase 38 family.</text>
</comment>
<dbReference type="EMBL" id="LRRQ01000175">
    <property type="protein sequence ID" value="OAM87287.1"/>
    <property type="molecule type" value="Genomic_DNA"/>
</dbReference>
<evidence type="ECO:0000256" key="3">
    <source>
        <dbReference type="ARBA" id="ARBA00022801"/>
    </source>
</evidence>
<comment type="caution">
    <text evidence="6">The sequence shown here is derived from an EMBL/GenBank/DDBJ whole genome shotgun (WGS) entry which is preliminary data.</text>
</comment>
<dbReference type="InterPro" id="IPR011682">
    <property type="entry name" value="Glyco_hydro_38_C"/>
</dbReference>
<dbReference type="SUPFAM" id="SSF88688">
    <property type="entry name" value="Families 57/38 glycoside transferase middle domain"/>
    <property type="match status" value="1"/>
</dbReference>
<dbReference type="SMART" id="SM00872">
    <property type="entry name" value="Alpha-mann_mid"/>
    <property type="match status" value="1"/>
</dbReference>
<dbReference type="Gene3D" id="1.20.1270.50">
    <property type="entry name" value="Glycoside hydrolase family 38, central domain"/>
    <property type="match status" value="1"/>
</dbReference>
<evidence type="ECO:0000256" key="1">
    <source>
        <dbReference type="ARBA" id="ARBA00009792"/>
    </source>
</evidence>
<evidence type="ECO:0000259" key="5">
    <source>
        <dbReference type="SMART" id="SM00872"/>
    </source>
</evidence>
<protein>
    <submittedName>
        <fullName evidence="6">Glycoside hydrolase family 38</fullName>
    </submittedName>
</protein>
<dbReference type="Pfam" id="PF09261">
    <property type="entry name" value="Alpha-mann_mid"/>
    <property type="match status" value="1"/>
</dbReference>
<accession>A0A178IDQ4</accession>